<organism evidence="1 2">
    <name type="scientific">Vanilla planifolia</name>
    <name type="common">Vanilla</name>
    <dbReference type="NCBI Taxonomy" id="51239"/>
    <lineage>
        <taxon>Eukaryota</taxon>
        <taxon>Viridiplantae</taxon>
        <taxon>Streptophyta</taxon>
        <taxon>Embryophyta</taxon>
        <taxon>Tracheophyta</taxon>
        <taxon>Spermatophyta</taxon>
        <taxon>Magnoliopsida</taxon>
        <taxon>Liliopsida</taxon>
        <taxon>Asparagales</taxon>
        <taxon>Orchidaceae</taxon>
        <taxon>Vanilloideae</taxon>
        <taxon>Vanilleae</taxon>
        <taxon>Vanilla</taxon>
    </lineage>
</organism>
<sequence>MGTTEVEGLGFCDIPVEREDTLVRKRKAITDVGSLLRNGECKGHLIGAFQEGWSPKMCSSLWKNKGEAKRQNVCNLLIEEEIKELGEQPLETSLKLDTVQFTAAEPAIKLAEKEQQSSSYHQHFGHVLTKEEVDKLVKQKLKYKWEKSTNEMALSKLVGTGEDLRA</sequence>
<protein>
    <submittedName>
        <fullName evidence="1">Uncharacterized protein</fullName>
    </submittedName>
</protein>
<dbReference type="EMBL" id="JADCNM010000001">
    <property type="protein sequence ID" value="KAG0502617.1"/>
    <property type="molecule type" value="Genomic_DNA"/>
</dbReference>
<comment type="caution">
    <text evidence="1">The sequence shown here is derived from an EMBL/GenBank/DDBJ whole genome shotgun (WGS) entry which is preliminary data.</text>
</comment>
<name>A0A835SE83_VANPL</name>
<dbReference type="Proteomes" id="UP000639772">
    <property type="component" value="Chromosome 1"/>
</dbReference>
<reference evidence="1 2" key="1">
    <citation type="journal article" date="2020" name="Nat. Food">
        <title>A phased Vanilla planifolia genome enables genetic improvement of flavour and production.</title>
        <authorList>
            <person name="Hasing T."/>
            <person name="Tang H."/>
            <person name="Brym M."/>
            <person name="Khazi F."/>
            <person name="Huang T."/>
            <person name="Chambers A.H."/>
        </authorList>
    </citation>
    <scope>NUCLEOTIDE SEQUENCE [LARGE SCALE GENOMIC DNA]</scope>
    <source>
        <tissue evidence="1">Leaf</tissue>
    </source>
</reference>
<evidence type="ECO:0000313" key="2">
    <source>
        <dbReference type="Proteomes" id="UP000639772"/>
    </source>
</evidence>
<dbReference type="AlphaFoldDB" id="A0A835SE83"/>
<accession>A0A835SE83</accession>
<evidence type="ECO:0000313" key="1">
    <source>
        <dbReference type="EMBL" id="KAG0502617.1"/>
    </source>
</evidence>
<proteinExistence type="predicted"/>
<gene>
    <name evidence="1" type="ORF">HPP92_002689</name>
</gene>